<evidence type="ECO:0000313" key="2">
    <source>
        <dbReference type="Proteomes" id="UP000487757"/>
    </source>
</evidence>
<reference evidence="1 2" key="1">
    <citation type="submission" date="2019-11" db="EMBL/GenBank/DDBJ databases">
        <title>Pedobacter petrophilus genome.</title>
        <authorList>
            <person name="Feldbauer M.J."/>
            <person name="Newman J.D."/>
        </authorList>
    </citation>
    <scope>NUCLEOTIDE SEQUENCE [LARGE SCALE GENOMIC DNA]</scope>
    <source>
        <strain evidence="1 2">LMG 29686</strain>
    </source>
</reference>
<dbReference type="EMBL" id="WKKH01000076">
    <property type="protein sequence ID" value="MRX78806.1"/>
    <property type="molecule type" value="Genomic_DNA"/>
</dbReference>
<name>A0A7K0G760_9SPHI</name>
<dbReference type="InterPro" id="IPR025365">
    <property type="entry name" value="DUF4269"/>
</dbReference>
<evidence type="ECO:0000313" key="1">
    <source>
        <dbReference type="EMBL" id="MRX78806.1"/>
    </source>
</evidence>
<comment type="caution">
    <text evidence="1">The sequence shown here is derived from an EMBL/GenBank/DDBJ whole genome shotgun (WGS) entry which is preliminary data.</text>
</comment>
<sequence length="180" mass="21022">MHPVKNFDSIAYLKYGNDRQISVYDMLKKQLILEMISEFDPIVVGTIPIDIDIESSDIDIICYSSNKEYLSNVLTNLFQYEDGFKIWEYNKTNPSAIVAKFKVADFEIEIFGQDVPTRRQVAYRHMMIEYQILLEKGEAFRKQIIELKRQGMKTEPAFATLLGLQGNPYEELLKYEKAWA</sequence>
<protein>
    <submittedName>
        <fullName evidence="1">DUF4269 domain-containing protein</fullName>
    </submittedName>
</protein>
<proteinExistence type="predicted"/>
<dbReference type="RefSeq" id="WP_154283204.1">
    <property type="nucleotide sequence ID" value="NZ_JBHUJQ010000001.1"/>
</dbReference>
<dbReference type="Pfam" id="PF14091">
    <property type="entry name" value="DUF4269"/>
    <property type="match status" value="1"/>
</dbReference>
<keyword evidence="2" id="KW-1185">Reference proteome</keyword>
<dbReference type="AlphaFoldDB" id="A0A7K0G760"/>
<dbReference type="Proteomes" id="UP000487757">
    <property type="component" value="Unassembled WGS sequence"/>
</dbReference>
<dbReference type="OrthoDB" id="6402248at2"/>
<gene>
    <name evidence="1" type="ORF">GJU39_22275</name>
</gene>
<accession>A0A7K0G760</accession>
<organism evidence="1 2">
    <name type="scientific">Pedobacter petrophilus</name>
    <dbReference type="NCBI Taxonomy" id="1908241"/>
    <lineage>
        <taxon>Bacteria</taxon>
        <taxon>Pseudomonadati</taxon>
        <taxon>Bacteroidota</taxon>
        <taxon>Sphingobacteriia</taxon>
        <taxon>Sphingobacteriales</taxon>
        <taxon>Sphingobacteriaceae</taxon>
        <taxon>Pedobacter</taxon>
    </lineage>
</organism>